<dbReference type="FunFam" id="3.30.70.270:FF:000001">
    <property type="entry name" value="Diguanylate cyclase domain protein"/>
    <property type="match status" value="1"/>
</dbReference>
<dbReference type="SUPFAM" id="SSF141868">
    <property type="entry name" value="EAL domain-like"/>
    <property type="match status" value="1"/>
</dbReference>
<dbReference type="SMART" id="SM00052">
    <property type="entry name" value="EAL"/>
    <property type="match status" value="1"/>
</dbReference>
<evidence type="ECO:0000259" key="2">
    <source>
        <dbReference type="PROSITE" id="PS50112"/>
    </source>
</evidence>
<dbReference type="SUPFAM" id="SSF55785">
    <property type="entry name" value="PYP-like sensor domain (PAS domain)"/>
    <property type="match status" value="1"/>
</dbReference>
<dbReference type="SUPFAM" id="SSF55073">
    <property type="entry name" value="Nucleotide cyclase"/>
    <property type="match status" value="1"/>
</dbReference>
<dbReference type="SUPFAM" id="SSF101874">
    <property type="entry name" value="YceI-like"/>
    <property type="match status" value="1"/>
</dbReference>
<dbReference type="Pfam" id="PF04264">
    <property type="entry name" value="YceI"/>
    <property type="match status" value="1"/>
</dbReference>
<evidence type="ECO:0000313" key="5">
    <source>
        <dbReference type="EMBL" id="AST94198.1"/>
    </source>
</evidence>
<evidence type="ECO:0000259" key="3">
    <source>
        <dbReference type="PROSITE" id="PS50883"/>
    </source>
</evidence>
<feature type="domain" description="GGDEF" evidence="4">
    <location>
        <begin position="345"/>
        <end position="478"/>
    </location>
</feature>
<comment type="similarity">
    <text evidence="1">Belongs to the UPF0312 family.</text>
</comment>
<evidence type="ECO:0000313" key="6">
    <source>
        <dbReference type="Proteomes" id="UP000215224"/>
    </source>
</evidence>
<dbReference type="InterPro" id="IPR035919">
    <property type="entry name" value="EAL_sf"/>
</dbReference>
<feature type="domain" description="EAL" evidence="3">
    <location>
        <begin position="487"/>
        <end position="740"/>
    </location>
</feature>
<dbReference type="InterPro" id="IPR001633">
    <property type="entry name" value="EAL_dom"/>
</dbReference>
<keyword evidence="6" id="KW-1185">Reference proteome</keyword>
<dbReference type="InterPro" id="IPR000160">
    <property type="entry name" value="GGDEF_dom"/>
</dbReference>
<gene>
    <name evidence="5" type="ORF">BC6307_02025</name>
</gene>
<dbReference type="PANTHER" id="PTHR44757:SF2">
    <property type="entry name" value="BIOFILM ARCHITECTURE MAINTENANCE PROTEIN MBAA"/>
    <property type="match status" value="1"/>
</dbReference>
<dbReference type="Gene3D" id="3.30.450.20">
    <property type="entry name" value="PAS domain"/>
    <property type="match status" value="1"/>
</dbReference>
<dbReference type="CDD" id="cd01948">
    <property type="entry name" value="EAL"/>
    <property type="match status" value="1"/>
</dbReference>
<dbReference type="Pfam" id="PF00989">
    <property type="entry name" value="PAS"/>
    <property type="match status" value="1"/>
</dbReference>
<dbReference type="Pfam" id="PF00990">
    <property type="entry name" value="GGDEF"/>
    <property type="match status" value="1"/>
</dbReference>
<dbReference type="Gene3D" id="3.20.20.450">
    <property type="entry name" value="EAL domain"/>
    <property type="match status" value="1"/>
</dbReference>
<dbReference type="AlphaFoldDB" id="A0A223KY02"/>
<dbReference type="STRING" id="1314751.GCA_001591425_02400"/>
<protein>
    <submittedName>
        <fullName evidence="5">Uncharacterized protein</fullName>
    </submittedName>
</protein>
<dbReference type="PROSITE" id="PS50887">
    <property type="entry name" value="GGDEF"/>
    <property type="match status" value="1"/>
</dbReference>
<dbReference type="GO" id="GO:0006355">
    <property type="term" value="P:regulation of DNA-templated transcription"/>
    <property type="evidence" value="ECO:0007669"/>
    <property type="project" value="InterPro"/>
</dbReference>
<dbReference type="InterPro" id="IPR035965">
    <property type="entry name" value="PAS-like_dom_sf"/>
</dbReference>
<dbReference type="NCBIfam" id="TIGR00229">
    <property type="entry name" value="sensory_box"/>
    <property type="match status" value="1"/>
</dbReference>
<dbReference type="SMART" id="SM00091">
    <property type="entry name" value="PAS"/>
    <property type="match status" value="1"/>
</dbReference>
<organism evidence="5 6">
    <name type="scientific">Sutcliffiella cohnii</name>
    <dbReference type="NCBI Taxonomy" id="33932"/>
    <lineage>
        <taxon>Bacteria</taxon>
        <taxon>Bacillati</taxon>
        <taxon>Bacillota</taxon>
        <taxon>Bacilli</taxon>
        <taxon>Bacillales</taxon>
        <taxon>Bacillaceae</taxon>
        <taxon>Sutcliffiella</taxon>
    </lineage>
</organism>
<proteinExistence type="inferred from homology"/>
<dbReference type="InterPro" id="IPR000014">
    <property type="entry name" value="PAS"/>
</dbReference>
<dbReference type="PROSITE" id="PS50112">
    <property type="entry name" value="PAS"/>
    <property type="match status" value="1"/>
</dbReference>
<evidence type="ECO:0000259" key="4">
    <source>
        <dbReference type="PROSITE" id="PS50887"/>
    </source>
</evidence>
<dbReference type="CDD" id="cd01949">
    <property type="entry name" value="GGDEF"/>
    <property type="match status" value="1"/>
</dbReference>
<feature type="domain" description="PAS" evidence="2">
    <location>
        <begin position="190"/>
        <end position="268"/>
    </location>
</feature>
<dbReference type="SMART" id="SM00867">
    <property type="entry name" value="YceI"/>
    <property type="match status" value="1"/>
</dbReference>
<dbReference type="EMBL" id="CP018866">
    <property type="protein sequence ID" value="AST94198.1"/>
    <property type="molecule type" value="Genomic_DNA"/>
</dbReference>
<dbReference type="Gene3D" id="2.40.128.110">
    <property type="entry name" value="Lipid/polyisoprenoid-binding, YceI-like"/>
    <property type="match status" value="1"/>
</dbReference>
<accession>A0A223KY02</accession>
<dbReference type="InterPro" id="IPR052155">
    <property type="entry name" value="Biofilm_reg_signaling"/>
</dbReference>
<dbReference type="SMART" id="SM00267">
    <property type="entry name" value="GGDEF"/>
    <property type="match status" value="1"/>
</dbReference>
<dbReference type="InterPro" id="IPR029787">
    <property type="entry name" value="Nucleotide_cyclase"/>
</dbReference>
<dbReference type="KEGG" id="bcoh:BC6307_02025"/>
<evidence type="ECO:0000256" key="1">
    <source>
        <dbReference type="ARBA" id="ARBA00008812"/>
    </source>
</evidence>
<dbReference type="FunFam" id="3.20.20.450:FF:000001">
    <property type="entry name" value="Cyclic di-GMP phosphodiesterase yahA"/>
    <property type="match status" value="1"/>
</dbReference>
<name>A0A223KY02_9BACI</name>
<dbReference type="PROSITE" id="PS50883">
    <property type="entry name" value="EAL"/>
    <property type="match status" value="1"/>
</dbReference>
<dbReference type="Pfam" id="PF00563">
    <property type="entry name" value="EAL"/>
    <property type="match status" value="1"/>
</dbReference>
<dbReference type="InterPro" id="IPR013767">
    <property type="entry name" value="PAS_fold"/>
</dbReference>
<dbReference type="InterPro" id="IPR036761">
    <property type="entry name" value="TTHA0802/YceI-like_sf"/>
</dbReference>
<dbReference type="NCBIfam" id="TIGR00254">
    <property type="entry name" value="GGDEF"/>
    <property type="match status" value="1"/>
</dbReference>
<dbReference type="InterPro" id="IPR043128">
    <property type="entry name" value="Rev_trsase/Diguanyl_cyclase"/>
</dbReference>
<dbReference type="Gene3D" id="3.30.70.270">
    <property type="match status" value="1"/>
</dbReference>
<dbReference type="CDD" id="cd00130">
    <property type="entry name" value="PAS"/>
    <property type="match status" value="1"/>
</dbReference>
<dbReference type="InterPro" id="IPR007372">
    <property type="entry name" value="Lipid/polyisoprenoid-bd_YceI"/>
</dbReference>
<dbReference type="Proteomes" id="UP000215224">
    <property type="component" value="Chromosome"/>
</dbReference>
<sequence length="743" mass="84408">MIDEAHSTVGFEVNHMMISKVRGQFDSFTADIEADDISDLTTAKIAFTFEGDSINTRNKERDKHLKSEDFFDIENYETIDFESNTIIKNGYSYKVTGNLTIKAITKPITFDVNFGGKAISQCGIEVYGYEAEATINREEFGLTWNAALETGGVLVGKEVKIIVELELNEPTSLFSREKNLVENLNQVTGNNDIYRMIAENLTDLVVIINKGGDIQYATPSFNTVLNYDLSLLQKSNFFEKIHVDDREIVEAEIKTYFSRTIKKALKSEFRLLHEKGNYVDVEANIISMKKNGYILISMRDISEQKEVGKAIYELAFHDSLTHLPNRRSFINQLRGTVLDRKFSRSKLTVFFIDLDNFKQINDQWGHDAGDLVLKEAAKRIQSVIRPTDIAARLGGDEFVVMLKDVQDEEDAITIVQRMLNQFQKPINISGQDYTLSCSIGVAHYPDHGESSEDLIKSADTALYYVKERGKNDFMIYDQTMEQQSLERRILENALRQGIKEEQFYIEYQPKMNMSTNELIGMEALVRWKHPDLGVISPGKFIPLAEETGLIVPLGEWILRESCKQALAWRDEGYPPLILSVNISVRQLEDVHFVEKVQTILHETRLDTKWLELEVTESVLANDKSTISILKELQNLGIHISVDDFGTGYSSLSYLKELPINTLKIDQSFIKDIHTNKASNEIAKAIINLAHSIGLNVIAEGIELKEHVDELSKDGCILGQGYYYSRPLKVGAFEDYMTNIHEAS</sequence>
<dbReference type="PANTHER" id="PTHR44757">
    <property type="entry name" value="DIGUANYLATE CYCLASE DGCP"/>
    <property type="match status" value="1"/>
</dbReference>
<reference evidence="5 6" key="1">
    <citation type="submission" date="2016-12" db="EMBL/GenBank/DDBJ databases">
        <title>The whole genome sequencing and assembly of Bacillus cohnii DSM 6307T strain.</title>
        <authorList>
            <person name="Lee Y.-J."/>
            <person name="Yi H."/>
            <person name="Bahn Y.-S."/>
            <person name="Kim J.F."/>
            <person name="Lee D.-W."/>
        </authorList>
    </citation>
    <scope>NUCLEOTIDE SEQUENCE [LARGE SCALE GENOMIC DNA]</scope>
    <source>
        <strain evidence="5 6">DSM 6307</strain>
    </source>
</reference>